<gene>
    <name evidence="2" type="ORF">MICPUN_108825</name>
</gene>
<proteinExistence type="predicted"/>
<dbReference type="GeneID" id="8245967"/>
<reference evidence="2 3" key="1">
    <citation type="journal article" date="2009" name="Science">
        <title>Green evolution and dynamic adaptations revealed by genomes of the marine picoeukaryotes Micromonas.</title>
        <authorList>
            <person name="Worden A.Z."/>
            <person name="Lee J.H."/>
            <person name="Mock T."/>
            <person name="Rouze P."/>
            <person name="Simmons M.P."/>
            <person name="Aerts A.L."/>
            <person name="Allen A.E."/>
            <person name="Cuvelier M.L."/>
            <person name="Derelle E."/>
            <person name="Everett M.V."/>
            <person name="Foulon E."/>
            <person name="Grimwood J."/>
            <person name="Gundlach H."/>
            <person name="Henrissat B."/>
            <person name="Napoli C."/>
            <person name="McDonald S.M."/>
            <person name="Parker M.S."/>
            <person name="Rombauts S."/>
            <person name="Salamov A."/>
            <person name="Von Dassow P."/>
            <person name="Badger J.H."/>
            <person name="Coutinho P.M."/>
            <person name="Demir E."/>
            <person name="Dubchak I."/>
            <person name="Gentemann C."/>
            <person name="Eikrem W."/>
            <person name="Gready J.E."/>
            <person name="John U."/>
            <person name="Lanier W."/>
            <person name="Lindquist E.A."/>
            <person name="Lucas S."/>
            <person name="Mayer K.F."/>
            <person name="Moreau H."/>
            <person name="Not F."/>
            <person name="Otillar R."/>
            <person name="Panaud O."/>
            <person name="Pangilinan J."/>
            <person name="Paulsen I."/>
            <person name="Piegu B."/>
            <person name="Poliakov A."/>
            <person name="Robbens S."/>
            <person name="Schmutz J."/>
            <person name="Toulza E."/>
            <person name="Wyss T."/>
            <person name="Zelensky A."/>
            <person name="Zhou K."/>
            <person name="Armbrust E.V."/>
            <person name="Bhattacharya D."/>
            <person name="Goodenough U.W."/>
            <person name="Van de Peer Y."/>
            <person name="Grigoriev I.V."/>
        </authorList>
    </citation>
    <scope>NUCLEOTIDE SEQUENCE [LARGE SCALE GENOMIC DNA]</scope>
    <source>
        <strain evidence="3">RCC299 / NOUM17</strain>
    </source>
</reference>
<feature type="region of interest" description="Disordered" evidence="1">
    <location>
        <begin position="456"/>
        <end position="493"/>
    </location>
</feature>
<keyword evidence="3" id="KW-1185">Reference proteome</keyword>
<protein>
    <submittedName>
        <fullName evidence="2">Uncharacterized protein</fullName>
    </submittedName>
</protein>
<dbReference type="AlphaFoldDB" id="C1FGS5"/>
<evidence type="ECO:0000313" key="2">
    <source>
        <dbReference type="EMBL" id="ACO69313.1"/>
    </source>
</evidence>
<evidence type="ECO:0000256" key="1">
    <source>
        <dbReference type="SAM" id="MobiDB-lite"/>
    </source>
</evidence>
<organism evidence="2 3">
    <name type="scientific">Micromonas commoda (strain RCC299 / NOUM17 / CCMP2709)</name>
    <name type="common">Picoplanktonic green alga</name>
    <dbReference type="NCBI Taxonomy" id="296587"/>
    <lineage>
        <taxon>Eukaryota</taxon>
        <taxon>Viridiplantae</taxon>
        <taxon>Chlorophyta</taxon>
        <taxon>Mamiellophyceae</taxon>
        <taxon>Mamiellales</taxon>
        <taxon>Mamiellaceae</taxon>
        <taxon>Micromonas</taxon>
    </lineage>
</organism>
<dbReference type="KEGG" id="mis:MICPUN_108825"/>
<name>C1FGS5_MICCC</name>
<evidence type="ECO:0000313" key="3">
    <source>
        <dbReference type="Proteomes" id="UP000002009"/>
    </source>
</evidence>
<dbReference type="RefSeq" id="XP_002508055.1">
    <property type="nucleotide sequence ID" value="XM_002508009.1"/>
</dbReference>
<accession>C1FGS5</accession>
<dbReference type="EMBL" id="CP001575">
    <property type="protein sequence ID" value="ACO69313.1"/>
    <property type="molecule type" value="Genomic_DNA"/>
</dbReference>
<dbReference type="InParanoid" id="C1FGS5"/>
<sequence>MMANLKVRPKHGVPNARAALGASEYQRCVSHDSHPSAAYNTSDHEALREDLLFDISRDEYPAVTAYNDSKALLAEVTCEAAPPALFTDTEVCTSVEGFCDVSCEMPVPDHCITGDKSFGTCEPTVNHICDSIEKTHNNCEQTQRQSIAAEDRYNKHEVGTPPCRVDADAPFAKAAYAQMKYEAAYLEWVNAVNDATEVCTIGHALWVHNLGLYQAHYAKLEATTADLIQLCSGQNHTDEFDIDSAIADASLSYQRASKGPLHHPNDRRRLVWWQQLCEPSIHALEELIKSLEIASPQLMCFAETCQVKKAAEQTSFEVLVNAHNKFEMAFAEYRDEVVAYNDGVEKKHLSLAATIASFESFHVIQEELHLGYENDMDLFDRFDSGADNGHCGLTDCQVQAVCGAQLKSHFETFVSTDTCTPAPYSVDKICNPPPSPPPPSPAPVVVAEVVGEVEDMETPVLPGQEEKAAEEEEAGGEPMPYPQGPYRGEARAW</sequence>
<dbReference type="Proteomes" id="UP000002009">
    <property type="component" value="Chromosome 8"/>
</dbReference>